<dbReference type="AlphaFoldDB" id="F2L6I3"/>
<dbReference type="KEGG" id="pdx:Psed_6806"/>
<protein>
    <submittedName>
        <fullName evidence="2">Uncharacterized protein</fullName>
    </submittedName>
</protein>
<dbReference type="EMBL" id="CP002594">
    <property type="protein sequence ID" value="AEA28877.1"/>
    <property type="molecule type" value="Genomic_DNA"/>
</dbReference>
<proteinExistence type="predicted"/>
<evidence type="ECO:0000313" key="3">
    <source>
        <dbReference type="Proteomes" id="UP000007809"/>
    </source>
</evidence>
<accession>F2L6I3</accession>
<dbReference type="HOGENOM" id="CLU_2481022_0_0_11"/>
<gene>
    <name evidence="2" type="ordered locus">Psed_6806</name>
</gene>
<keyword evidence="2" id="KW-0614">Plasmid</keyword>
<sequence>MFDRSLGGRAPEHAQQVPAAPPTLAGVATVREQIEAAGIDPDTATERLRKGWVRVDGDVVTDGEREAGTRVTFCPPGITEHTEAEPG</sequence>
<dbReference type="Proteomes" id="UP000007809">
    <property type="component" value="Plasmid pPSED01"/>
</dbReference>
<feature type="region of interest" description="Disordered" evidence="1">
    <location>
        <begin position="1"/>
        <end position="22"/>
    </location>
</feature>
<evidence type="ECO:0000313" key="2">
    <source>
        <dbReference type="EMBL" id="AEA28877.1"/>
    </source>
</evidence>
<keyword evidence="3" id="KW-1185">Reference proteome</keyword>
<evidence type="ECO:0000256" key="1">
    <source>
        <dbReference type="SAM" id="MobiDB-lite"/>
    </source>
</evidence>
<organism evidence="2 3">
    <name type="scientific">Pseudonocardia dioxanivorans (strain ATCC 55486 / DSM 44775 / JCM 13855 / CB1190)</name>
    <dbReference type="NCBI Taxonomy" id="675635"/>
    <lineage>
        <taxon>Bacteria</taxon>
        <taxon>Bacillati</taxon>
        <taxon>Actinomycetota</taxon>
        <taxon>Actinomycetes</taxon>
        <taxon>Pseudonocardiales</taxon>
        <taxon>Pseudonocardiaceae</taxon>
        <taxon>Pseudonocardia</taxon>
    </lineage>
</organism>
<reference evidence="2 3" key="1">
    <citation type="journal article" date="2011" name="J. Bacteriol.">
        <title>Genome sequence of the 1,4-dioxane-degrading Pseudonocardia dioxanivorans strain CB1190.</title>
        <authorList>
            <person name="Sales C.M."/>
            <person name="Mahendra S."/>
            <person name="Grostern A."/>
            <person name="Parales R.E."/>
            <person name="Goodwin L.A."/>
            <person name="Woyke T."/>
            <person name="Nolan M."/>
            <person name="Lapidus A."/>
            <person name="Chertkov O."/>
            <person name="Ovchinnikova G."/>
            <person name="Sczyrba A."/>
            <person name="Alvarez-Cohen L."/>
        </authorList>
    </citation>
    <scope>NUCLEOTIDE SEQUENCE [LARGE SCALE GENOMIC DNA]</scope>
    <source>
        <strain evidence="3">ATCC 55486 / DSM 44775 / JCM 13855 / CB1190</strain>
    </source>
</reference>
<geneLocation type="plasmid" evidence="2 3">
    <name>pPSED01</name>
</geneLocation>
<name>F2L6I3_PSEUX</name>